<evidence type="ECO:0000256" key="3">
    <source>
        <dbReference type="ARBA" id="ARBA00023157"/>
    </source>
</evidence>
<dbReference type="PROSITE" id="PS51352">
    <property type="entry name" value="THIOREDOXIN_2"/>
    <property type="match status" value="1"/>
</dbReference>
<dbReference type="PROSITE" id="PS51257">
    <property type="entry name" value="PROKAR_LIPOPROTEIN"/>
    <property type="match status" value="1"/>
</dbReference>
<evidence type="ECO:0000256" key="2">
    <source>
        <dbReference type="ARBA" id="ARBA00022748"/>
    </source>
</evidence>
<reference evidence="6 7" key="1">
    <citation type="submission" date="2016-11" db="EMBL/GenBank/DDBJ databases">
        <title>Trade-off between light-utilization and light-protection in marine flavobacteria.</title>
        <authorList>
            <person name="Kumagai Y."/>
        </authorList>
    </citation>
    <scope>NUCLEOTIDE SEQUENCE [LARGE SCALE GENOMIC DNA]</scope>
    <source>
        <strain evidence="6 7">ATCC 700397</strain>
    </source>
</reference>
<dbReference type="Gene3D" id="3.40.30.10">
    <property type="entry name" value="Glutaredoxin"/>
    <property type="match status" value="1"/>
</dbReference>
<protein>
    <submittedName>
        <fullName evidence="6">Redoxin</fullName>
    </submittedName>
</protein>
<keyword evidence="3" id="KW-1015">Disulfide bond</keyword>
<evidence type="ECO:0000256" key="4">
    <source>
        <dbReference type="ARBA" id="ARBA00023284"/>
    </source>
</evidence>
<dbReference type="GO" id="GO:0017004">
    <property type="term" value="P:cytochrome complex assembly"/>
    <property type="evidence" value="ECO:0007669"/>
    <property type="project" value="UniProtKB-KW"/>
</dbReference>
<keyword evidence="7" id="KW-1185">Reference proteome</keyword>
<dbReference type="InterPro" id="IPR013766">
    <property type="entry name" value="Thioredoxin_domain"/>
</dbReference>
<keyword evidence="2" id="KW-0201">Cytochrome c-type biogenesis</keyword>
<gene>
    <name evidence="6" type="ORF">BST83_10440</name>
</gene>
<dbReference type="InterPro" id="IPR013740">
    <property type="entry name" value="Redoxin"/>
</dbReference>
<dbReference type="AlphaFoldDB" id="A0A2S7KY39"/>
<comment type="subcellular location">
    <subcellularLocation>
        <location evidence="1">Cell envelope</location>
    </subcellularLocation>
</comment>
<dbReference type="InterPro" id="IPR036249">
    <property type="entry name" value="Thioredoxin-like_sf"/>
</dbReference>
<dbReference type="OrthoDB" id="743079at2"/>
<dbReference type="SUPFAM" id="SSF52833">
    <property type="entry name" value="Thioredoxin-like"/>
    <property type="match status" value="1"/>
</dbReference>
<dbReference type="RefSeq" id="WP_104809738.1">
    <property type="nucleotide sequence ID" value="NZ_MQUA01000013.1"/>
</dbReference>
<organism evidence="6 7">
    <name type="scientific">Polaribacter filamentus</name>
    <dbReference type="NCBI Taxonomy" id="53483"/>
    <lineage>
        <taxon>Bacteria</taxon>
        <taxon>Pseudomonadati</taxon>
        <taxon>Bacteroidota</taxon>
        <taxon>Flavobacteriia</taxon>
        <taxon>Flavobacteriales</taxon>
        <taxon>Flavobacteriaceae</taxon>
    </lineage>
</organism>
<dbReference type="CDD" id="cd02966">
    <property type="entry name" value="TlpA_like_family"/>
    <property type="match status" value="1"/>
</dbReference>
<dbReference type="GO" id="GO:0030313">
    <property type="term" value="C:cell envelope"/>
    <property type="evidence" value="ECO:0007669"/>
    <property type="project" value="UniProtKB-SubCell"/>
</dbReference>
<evidence type="ECO:0000259" key="5">
    <source>
        <dbReference type="PROSITE" id="PS51352"/>
    </source>
</evidence>
<dbReference type="PANTHER" id="PTHR42852">
    <property type="entry name" value="THIOL:DISULFIDE INTERCHANGE PROTEIN DSBE"/>
    <property type="match status" value="1"/>
</dbReference>
<dbReference type="Pfam" id="PF08534">
    <property type="entry name" value="Redoxin"/>
    <property type="match status" value="1"/>
</dbReference>
<proteinExistence type="predicted"/>
<dbReference type="Proteomes" id="UP000239522">
    <property type="component" value="Unassembled WGS sequence"/>
</dbReference>
<dbReference type="InterPro" id="IPR050553">
    <property type="entry name" value="Thioredoxin_ResA/DsbE_sf"/>
</dbReference>
<name>A0A2S7KY39_9FLAO</name>
<feature type="domain" description="Thioredoxin" evidence="5">
    <location>
        <begin position="191"/>
        <end position="341"/>
    </location>
</feature>
<keyword evidence="4" id="KW-0676">Redox-active center</keyword>
<evidence type="ECO:0000313" key="6">
    <source>
        <dbReference type="EMBL" id="PQB07526.1"/>
    </source>
</evidence>
<evidence type="ECO:0000256" key="1">
    <source>
        <dbReference type="ARBA" id="ARBA00004196"/>
    </source>
</evidence>
<comment type="caution">
    <text evidence="6">The sequence shown here is derived from an EMBL/GenBank/DDBJ whole genome shotgun (WGS) entry which is preliminary data.</text>
</comment>
<dbReference type="EMBL" id="MQUA01000013">
    <property type="protein sequence ID" value="PQB07526.1"/>
    <property type="molecule type" value="Genomic_DNA"/>
</dbReference>
<dbReference type="PANTHER" id="PTHR42852:SF6">
    <property type="entry name" value="THIOL:DISULFIDE INTERCHANGE PROTEIN DSBE"/>
    <property type="match status" value="1"/>
</dbReference>
<accession>A0A2S7KY39</accession>
<evidence type="ECO:0000313" key="7">
    <source>
        <dbReference type="Proteomes" id="UP000239522"/>
    </source>
</evidence>
<dbReference type="GO" id="GO:0016491">
    <property type="term" value="F:oxidoreductase activity"/>
    <property type="evidence" value="ECO:0007669"/>
    <property type="project" value="InterPro"/>
</dbReference>
<sequence length="341" mass="38475">MKKISLLLFGLLMMYSCKQEQPKDYLTLSGKIENNRDSIISIASREGVIKEIIINSDGTFKDTLKVESAAIYTFEVGNQRAPIYLKNGYNISLTGNSEDFLKSFKFSGEGSSNSNFIIAQVEKSQSIGNPQEILSLEEVEFKNKVAQIKFAYDSILDSYTNLDSTLYTSVKAQNNQIIDYFNNAYGKSKFMEKGKPSPIFENYADIKGGVKSLESFKGKFVYIDIWATWCGPCIQQIPYLQSLEKEYHGKNVEFVSISTDESQRSGGSWEAAEKKWRDFIKDRNMTGVQLWSGQDFSFQEAYQINSIPRFILISPEGTILDADAPRPSDPDLKSLFTSLGI</sequence>